<sequence>MYPTLAQLREEYLTQGTLKGLPQQLFINGQWREPSAQKWLDSLDPCTGQAFARIPAGSAKDIDLAVNAAQAALPQWQALPAHQRGQVLARTADLLEQQQDLFATVEALEVGKPISEAIADIQSCLRTLRYYAGAADKVQGDSYPLGQQALSFSIMEAVGVTAHIVPWNFPLNTTLRGVAPALAVGCTAVVKPAENTSLTSLMLGPLFSKAGLPDGVYNVVSGLGVDTGAPLVAHRGINHVTFTGSVQTGRHVMRSAAQNISSLTLELGGKSPLVVLADADLEAAADGILSAIFYNAGQICSAGSRLIVERRVHAELLDIVLRKVKQLQIGHSLDNPSFGAISSAAQLDKIAAFVERARARGRQILCGGQRLQWQGQGWFYAPTIIDDVPADDELIQEEIFGPVLSVQIVDDLETAINAANCTQFALAAGIYTRDVQAALHFAQRTDAGQITVNDYWAGGMEVPFGGNRLSGFGREKGLEALRNYCRTKAITFKV</sequence>
<evidence type="ECO:0000259" key="4">
    <source>
        <dbReference type="Pfam" id="PF00171"/>
    </source>
</evidence>
<dbReference type="InterPro" id="IPR016162">
    <property type="entry name" value="Ald_DH_N"/>
</dbReference>
<evidence type="ECO:0000313" key="5">
    <source>
        <dbReference type="EMBL" id="MFB9884940.1"/>
    </source>
</evidence>
<dbReference type="Pfam" id="PF00171">
    <property type="entry name" value="Aldedh"/>
    <property type="match status" value="1"/>
</dbReference>
<name>A0ABV5Z7Z2_9GAMM</name>
<keyword evidence="6" id="KW-1185">Reference proteome</keyword>
<dbReference type="Gene3D" id="3.40.309.10">
    <property type="entry name" value="Aldehyde Dehydrogenase, Chain A, domain 2"/>
    <property type="match status" value="1"/>
</dbReference>
<dbReference type="Proteomes" id="UP001589628">
    <property type="component" value="Unassembled WGS sequence"/>
</dbReference>
<accession>A0ABV5Z7Z2</accession>
<dbReference type="RefSeq" id="WP_027313427.1">
    <property type="nucleotide sequence ID" value="NZ_JBHLZN010000001.1"/>
</dbReference>
<dbReference type="PROSITE" id="PS00687">
    <property type="entry name" value="ALDEHYDE_DEHYDR_GLU"/>
    <property type="match status" value="1"/>
</dbReference>
<comment type="caution">
    <text evidence="5">The sequence shown here is derived from an EMBL/GenBank/DDBJ whole genome shotgun (WGS) entry which is preliminary data.</text>
</comment>
<evidence type="ECO:0000256" key="3">
    <source>
        <dbReference type="RuleBase" id="RU003345"/>
    </source>
</evidence>
<feature type="active site" evidence="2">
    <location>
        <position position="266"/>
    </location>
</feature>
<dbReference type="InterPro" id="IPR016160">
    <property type="entry name" value="Ald_DH_CS_CYS"/>
</dbReference>
<comment type="similarity">
    <text evidence="3">Belongs to the aldehyde dehydrogenase family.</text>
</comment>
<dbReference type="InterPro" id="IPR016161">
    <property type="entry name" value="Ald_DH/histidinol_DH"/>
</dbReference>
<protein>
    <submittedName>
        <fullName evidence="5">Aldehyde dehydrogenase family protein</fullName>
    </submittedName>
</protein>
<proteinExistence type="inferred from homology"/>
<dbReference type="EMBL" id="JBHLZN010000001">
    <property type="protein sequence ID" value="MFB9884940.1"/>
    <property type="molecule type" value="Genomic_DNA"/>
</dbReference>
<dbReference type="InterPro" id="IPR029510">
    <property type="entry name" value="Ald_DH_CS_GLU"/>
</dbReference>
<keyword evidence="1 3" id="KW-0560">Oxidoreductase</keyword>
<evidence type="ECO:0000256" key="2">
    <source>
        <dbReference type="PROSITE-ProRule" id="PRU10007"/>
    </source>
</evidence>
<dbReference type="Gene3D" id="3.40.605.10">
    <property type="entry name" value="Aldehyde Dehydrogenase, Chain A, domain 1"/>
    <property type="match status" value="1"/>
</dbReference>
<evidence type="ECO:0000313" key="6">
    <source>
        <dbReference type="Proteomes" id="UP001589628"/>
    </source>
</evidence>
<organism evidence="5 6">
    <name type="scientific">Balneatrix alpica</name>
    <dbReference type="NCBI Taxonomy" id="75684"/>
    <lineage>
        <taxon>Bacteria</taxon>
        <taxon>Pseudomonadati</taxon>
        <taxon>Pseudomonadota</taxon>
        <taxon>Gammaproteobacteria</taxon>
        <taxon>Oceanospirillales</taxon>
        <taxon>Balneatrichaceae</taxon>
        <taxon>Balneatrix</taxon>
    </lineage>
</organism>
<dbReference type="PROSITE" id="PS00070">
    <property type="entry name" value="ALDEHYDE_DEHYDR_CYS"/>
    <property type="match status" value="1"/>
</dbReference>
<dbReference type="PANTHER" id="PTHR11699">
    <property type="entry name" value="ALDEHYDE DEHYDROGENASE-RELATED"/>
    <property type="match status" value="1"/>
</dbReference>
<reference evidence="5 6" key="1">
    <citation type="submission" date="2024-09" db="EMBL/GenBank/DDBJ databases">
        <authorList>
            <person name="Sun Q."/>
            <person name="Mori K."/>
        </authorList>
    </citation>
    <scope>NUCLEOTIDE SEQUENCE [LARGE SCALE GENOMIC DNA]</scope>
    <source>
        <strain evidence="5 6">ATCC 51285</strain>
    </source>
</reference>
<dbReference type="SUPFAM" id="SSF53720">
    <property type="entry name" value="ALDH-like"/>
    <property type="match status" value="1"/>
</dbReference>
<evidence type="ECO:0000256" key="1">
    <source>
        <dbReference type="ARBA" id="ARBA00023002"/>
    </source>
</evidence>
<feature type="domain" description="Aldehyde dehydrogenase" evidence="4">
    <location>
        <begin position="31"/>
        <end position="490"/>
    </location>
</feature>
<gene>
    <name evidence="5" type="ORF">ACFFLH_00765</name>
</gene>
<dbReference type="InterPro" id="IPR015590">
    <property type="entry name" value="Aldehyde_DH_dom"/>
</dbReference>
<dbReference type="InterPro" id="IPR016163">
    <property type="entry name" value="Ald_DH_C"/>
</dbReference>